<evidence type="ECO:0000313" key="6">
    <source>
        <dbReference type="EMBL" id="RKO91798.1"/>
    </source>
</evidence>
<dbReference type="AlphaFoldDB" id="A0A4P9WJT6"/>
<proteinExistence type="predicted"/>
<dbReference type="PROSITE" id="PS51778">
    <property type="entry name" value="VAST"/>
    <property type="match status" value="1"/>
</dbReference>
<organism evidence="6 7">
    <name type="scientific">Blyttiomyces helicus</name>
    <dbReference type="NCBI Taxonomy" id="388810"/>
    <lineage>
        <taxon>Eukaryota</taxon>
        <taxon>Fungi</taxon>
        <taxon>Fungi incertae sedis</taxon>
        <taxon>Chytridiomycota</taxon>
        <taxon>Chytridiomycota incertae sedis</taxon>
        <taxon>Chytridiomycetes</taxon>
        <taxon>Chytridiomycetes incertae sedis</taxon>
        <taxon>Blyttiomyces</taxon>
    </lineage>
</organism>
<evidence type="ECO:0000313" key="7">
    <source>
        <dbReference type="Proteomes" id="UP000269721"/>
    </source>
</evidence>
<keyword evidence="7" id="KW-1185">Reference proteome</keyword>
<dbReference type="PANTHER" id="PTHR23319">
    <property type="entry name" value="GRAM DOMAIN CONTAINING 1B, ISOFORM E"/>
    <property type="match status" value="1"/>
</dbReference>
<evidence type="ECO:0000256" key="1">
    <source>
        <dbReference type="ARBA" id="ARBA00004370"/>
    </source>
</evidence>
<feature type="compositionally biased region" description="Low complexity" evidence="3">
    <location>
        <begin position="126"/>
        <end position="137"/>
    </location>
</feature>
<dbReference type="GO" id="GO:0032934">
    <property type="term" value="F:sterol binding"/>
    <property type="evidence" value="ECO:0007669"/>
    <property type="project" value="TreeGrafter"/>
</dbReference>
<feature type="region of interest" description="Disordered" evidence="3">
    <location>
        <begin position="110"/>
        <end position="140"/>
    </location>
</feature>
<dbReference type="OrthoDB" id="2162691at2759"/>
<gene>
    <name evidence="6" type="ORF">BDK51DRAFT_29233</name>
</gene>
<evidence type="ECO:0000256" key="4">
    <source>
        <dbReference type="SAM" id="Phobius"/>
    </source>
</evidence>
<dbReference type="Proteomes" id="UP000269721">
    <property type="component" value="Unassembled WGS sequence"/>
</dbReference>
<dbReference type="EMBL" id="KZ994899">
    <property type="protein sequence ID" value="RKO91798.1"/>
    <property type="molecule type" value="Genomic_DNA"/>
</dbReference>
<feature type="domain" description="VASt" evidence="5">
    <location>
        <begin position="1"/>
        <end position="93"/>
    </location>
</feature>
<dbReference type="PANTHER" id="PTHR23319:SF4">
    <property type="entry name" value="GRAM DOMAIN CONTAINING 1B, ISOFORM E"/>
    <property type="match status" value="1"/>
</dbReference>
<protein>
    <recommendedName>
        <fullName evidence="5">VASt domain-containing protein</fullName>
    </recommendedName>
</protein>
<evidence type="ECO:0000256" key="2">
    <source>
        <dbReference type="ARBA" id="ARBA00023136"/>
    </source>
</evidence>
<dbReference type="InterPro" id="IPR031968">
    <property type="entry name" value="VASt"/>
</dbReference>
<keyword evidence="2 4" id="KW-0472">Membrane</keyword>
<dbReference type="GO" id="GO:0032366">
    <property type="term" value="P:intracellular sterol transport"/>
    <property type="evidence" value="ECO:0007669"/>
    <property type="project" value="TreeGrafter"/>
</dbReference>
<feature type="transmembrane region" description="Helical" evidence="4">
    <location>
        <begin position="197"/>
        <end position="218"/>
    </location>
</feature>
<dbReference type="Pfam" id="PF16016">
    <property type="entry name" value="VASt"/>
    <property type="match status" value="1"/>
</dbReference>
<dbReference type="GO" id="GO:0005886">
    <property type="term" value="C:plasma membrane"/>
    <property type="evidence" value="ECO:0007669"/>
    <property type="project" value="TreeGrafter"/>
</dbReference>
<dbReference type="GO" id="GO:0140268">
    <property type="term" value="C:endoplasmic reticulum-plasma membrane contact site"/>
    <property type="evidence" value="ECO:0007669"/>
    <property type="project" value="TreeGrafter"/>
</dbReference>
<evidence type="ECO:0000256" key="3">
    <source>
        <dbReference type="SAM" id="MobiDB-lite"/>
    </source>
</evidence>
<dbReference type="GO" id="GO:0005789">
    <property type="term" value="C:endoplasmic reticulum membrane"/>
    <property type="evidence" value="ECO:0007669"/>
    <property type="project" value="TreeGrafter"/>
</dbReference>
<sequence>MIAVREEGRRYVVDASIQTPNVPFGDRFRTLARYCITRTGSAGDAARVRVTVEVEFLARVMMRGQIESGALSGSIEYFAELLRVLTHTATTIGVPHVSLDAVKTLLDANTPLQLPPPHKKHTLQFPPRSSSMSPERPAAQVETAPALAEPVHVMPPLPAPPVESPLSPPAHISPLPRSTSAVSEFELPPSDWLEKLWIAWAFFTFLVAIILNAPFQAAHEALEHRKERGRKIKRG</sequence>
<reference evidence="7" key="1">
    <citation type="journal article" date="2018" name="Nat. Microbiol.">
        <title>Leveraging single-cell genomics to expand the fungal tree of life.</title>
        <authorList>
            <person name="Ahrendt S.R."/>
            <person name="Quandt C.A."/>
            <person name="Ciobanu D."/>
            <person name="Clum A."/>
            <person name="Salamov A."/>
            <person name="Andreopoulos B."/>
            <person name="Cheng J.F."/>
            <person name="Woyke T."/>
            <person name="Pelin A."/>
            <person name="Henrissat B."/>
            <person name="Reynolds N.K."/>
            <person name="Benny G.L."/>
            <person name="Smith M.E."/>
            <person name="James T.Y."/>
            <person name="Grigoriev I.V."/>
        </authorList>
    </citation>
    <scope>NUCLEOTIDE SEQUENCE [LARGE SCALE GENOMIC DNA]</scope>
</reference>
<keyword evidence="4" id="KW-1133">Transmembrane helix</keyword>
<keyword evidence="4" id="KW-0812">Transmembrane</keyword>
<accession>A0A4P9WJT6</accession>
<dbReference type="GO" id="GO:0120015">
    <property type="term" value="F:sterol transfer activity"/>
    <property type="evidence" value="ECO:0007669"/>
    <property type="project" value="TreeGrafter"/>
</dbReference>
<dbReference type="InterPro" id="IPR051482">
    <property type="entry name" value="Cholesterol_transport"/>
</dbReference>
<name>A0A4P9WJT6_9FUNG</name>
<comment type="subcellular location">
    <subcellularLocation>
        <location evidence="1">Membrane</location>
    </subcellularLocation>
</comment>
<evidence type="ECO:0000259" key="5">
    <source>
        <dbReference type="PROSITE" id="PS51778"/>
    </source>
</evidence>